<evidence type="ECO:0000313" key="10">
    <source>
        <dbReference type="EMBL" id="SDP92481.1"/>
    </source>
</evidence>
<accession>A0A1H0WPD5</accession>
<evidence type="ECO:0000256" key="1">
    <source>
        <dbReference type="ARBA" id="ARBA00004635"/>
    </source>
</evidence>
<sequence>MKNALLALSILTILVLTYTYGRVESEIVDDVNVASAIGIDKKKGNKIKGTVVIPVFLADKSIESETFIEESILAKEVVNILQHKSADPLVTGGLKVALYSEDIAREGITEYADALQRDASIGSKLFLAIVDGEAGEILKEKLGNRGTGYYLRTLMEHNMDKRDLPEMNLHLFMFRYYAKGMDSFLPYVKKTGNKVEISGLAIFKEEKMVHIIDPVNMFFFKALVENFSEGTHTLHLEKSDEYVSIKRIVSSRNIEIEEKDGKPHVTIDIYLQGILSEFSGRKTDPSVIQEIVEGLEAEIVERSQNMLSEFQELNSDPVGIGYMAKRSKLRFDEEEWKNVYQNVDIKVNATVDLIETGVIE</sequence>
<evidence type="ECO:0000256" key="4">
    <source>
        <dbReference type="ARBA" id="ARBA00022729"/>
    </source>
</evidence>
<dbReference type="GO" id="GO:0016020">
    <property type="term" value="C:membrane"/>
    <property type="evidence" value="ECO:0007669"/>
    <property type="project" value="UniProtKB-SubCell"/>
</dbReference>
<dbReference type="STRING" id="930152.SAMN05216565_11321"/>
<dbReference type="InterPro" id="IPR038501">
    <property type="entry name" value="Spore_GerAC_C_sf"/>
</dbReference>
<dbReference type="InterPro" id="IPR008844">
    <property type="entry name" value="Spore_GerAC-like"/>
</dbReference>
<dbReference type="RefSeq" id="WP_090858207.1">
    <property type="nucleotide sequence ID" value="NZ_FNJU01000013.1"/>
</dbReference>
<keyword evidence="3" id="KW-0309">Germination</keyword>
<dbReference type="NCBIfam" id="TIGR02887">
    <property type="entry name" value="spore_ger_x_C"/>
    <property type="match status" value="1"/>
</dbReference>
<dbReference type="OrthoDB" id="2592518at2"/>
<dbReference type="EMBL" id="FNJU01000013">
    <property type="protein sequence ID" value="SDP92481.1"/>
    <property type="molecule type" value="Genomic_DNA"/>
</dbReference>
<comment type="similarity">
    <text evidence="2">Belongs to the GerABKC lipoprotein family.</text>
</comment>
<dbReference type="GO" id="GO:0009847">
    <property type="term" value="P:spore germination"/>
    <property type="evidence" value="ECO:0007669"/>
    <property type="project" value="InterPro"/>
</dbReference>
<evidence type="ECO:0000256" key="3">
    <source>
        <dbReference type="ARBA" id="ARBA00022544"/>
    </source>
</evidence>
<dbReference type="Pfam" id="PF25198">
    <property type="entry name" value="Spore_GerAC_N"/>
    <property type="match status" value="1"/>
</dbReference>
<dbReference type="PANTHER" id="PTHR35789">
    <property type="entry name" value="SPORE GERMINATION PROTEIN B3"/>
    <property type="match status" value="1"/>
</dbReference>
<comment type="subcellular location">
    <subcellularLocation>
        <location evidence="1">Membrane</location>
        <topology evidence="1">Lipid-anchor</topology>
    </subcellularLocation>
</comment>
<gene>
    <name evidence="10" type="ORF">SAMN05216565_11321</name>
</gene>
<dbReference type="AlphaFoldDB" id="A0A1H0WPD5"/>
<evidence type="ECO:0000259" key="9">
    <source>
        <dbReference type="Pfam" id="PF25198"/>
    </source>
</evidence>
<evidence type="ECO:0000256" key="2">
    <source>
        <dbReference type="ARBA" id="ARBA00007886"/>
    </source>
</evidence>
<organism evidence="10 11">
    <name type="scientific">Litchfieldia salsa</name>
    <dbReference type="NCBI Taxonomy" id="930152"/>
    <lineage>
        <taxon>Bacteria</taxon>
        <taxon>Bacillati</taxon>
        <taxon>Bacillota</taxon>
        <taxon>Bacilli</taxon>
        <taxon>Bacillales</taxon>
        <taxon>Bacillaceae</taxon>
        <taxon>Litchfieldia</taxon>
    </lineage>
</organism>
<dbReference type="Gene3D" id="3.30.300.210">
    <property type="entry name" value="Nutrient germinant receptor protein C, domain 3"/>
    <property type="match status" value="1"/>
</dbReference>
<evidence type="ECO:0000259" key="8">
    <source>
        <dbReference type="Pfam" id="PF05504"/>
    </source>
</evidence>
<keyword evidence="7" id="KW-0449">Lipoprotein</keyword>
<protein>
    <submittedName>
        <fullName evidence="10">Spore germination protein</fullName>
    </submittedName>
</protein>
<proteinExistence type="inferred from homology"/>
<feature type="domain" description="Spore germination protein N-terminal" evidence="9">
    <location>
        <begin position="26"/>
        <end position="189"/>
    </location>
</feature>
<dbReference type="InterPro" id="IPR046953">
    <property type="entry name" value="Spore_GerAC-like_C"/>
</dbReference>
<dbReference type="PANTHER" id="PTHR35789:SF1">
    <property type="entry name" value="SPORE GERMINATION PROTEIN B3"/>
    <property type="match status" value="1"/>
</dbReference>
<keyword evidence="11" id="KW-1185">Reference proteome</keyword>
<keyword evidence="4" id="KW-0732">Signal</keyword>
<evidence type="ECO:0000256" key="7">
    <source>
        <dbReference type="ARBA" id="ARBA00023288"/>
    </source>
</evidence>
<keyword evidence="5" id="KW-0472">Membrane</keyword>
<dbReference type="InterPro" id="IPR057336">
    <property type="entry name" value="GerAC_N"/>
</dbReference>
<evidence type="ECO:0000256" key="6">
    <source>
        <dbReference type="ARBA" id="ARBA00023139"/>
    </source>
</evidence>
<name>A0A1H0WPD5_9BACI</name>
<dbReference type="Proteomes" id="UP000199159">
    <property type="component" value="Unassembled WGS sequence"/>
</dbReference>
<evidence type="ECO:0000313" key="11">
    <source>
        <dbReference type="Proteomes" id="UP000199159"/>
    </source>
</evidence>
<reference evidence="11" key="1">
    <citation type="submission" date="2016-10" db="EMBL/GenBank/DDBJ databases">
        <authorList>
            <person name="Varghese N."/>
            <person name="Submissions S."/>
        </authorList>
    </citation>
    <scope>NUCLEOTIDE SEQUENCE [LARGE SCALE GENOMIC DNA]</scope>
    <source>
        <strain evidence="11">IBRC-M10078</strain>
    </source>
</reference>
<evidence type="ECO:0000256" key="5">
    <source>
        <dbReference type="ARBA" id="ARBA00023136"/>
    </source>
</evidence>
<feature type="domain" description="Spore germination GerAC-like C-terminal" evidence="8">
    <location>
        <begin position="198"/>
        <end position="357"/>
    </location>
</feature>
<keyword evidence="6" id="KW-0564">Palmitate</keyword>
<dbReference type="Pfam" id="PF05504">
    <property type="entry name" value="Spore_GerAC"/>
    <property type="match status" value="1"/>
</dbReference>